<dbReference type="PROSITE" id="PS50850">
    <property type="entry name" value="MFS"/>
    <property type="match status" value="1"/>
</dbReference>
<dbReference type="AlphaFoldDB" id="A0A8J5CKM5"/>
<comment type="subcellular location">
    <subcellularLocation>
        <location evidence="1">Membrane</location>
        <topology evidence="1">Multi-pass membrane protein</topology>
    </subcellularLocation>
</comment>
<gene>
    <name evidence="8" type="ORF">GWK47_013240</name>
</gene>
<evidence type="ECO:0000256" key="2">
    <source>
        <dbReference type="ARBA" id="ARBA00005241"/>
    </source>
</evidence>
<protein>
    <recommendedName>
        <fullName evidence="7">Major facilitator superfamily (MFS) profile domain-containing protein</fullName>
    </recommendedName>
</protein>
<dbReference type="EMBL" id="JACEEZ010020174">
    <property type="protein sequence ID" value="KAG0714871.1"/>
    <property type="molecule type" value="Genomic_DNA"/>
</dbReference>
<dbReference type="InterPro" id="IPR024989">
    <property type="entry name" value="MFS_assoc_dom"/>
</dbReference>
<evidence type="ECO:0000256" key="5">
    <source>
        <dbReference type="ARBA" id="ARBA00023136"/>
    </source>
</evidence>
<keyword evidence="5 6" id="KW-0472">Membrane</keyword>
<keyword evidence="9" id="KW-1185">Reference proteome</keyword>
<evidence type="ECO:0000256" key="3">
    <source>
        <dbReference type="ARBA" id="ARBA00022692"/>
    </source>
</evidence>
<dbReference type="InterPro" id="IPR020846">
    <property type="entry name" value="MFS_dom"/>
</dbReference>
<dbReference type="PANTHER" id="PTHR16172:SF37">
    <property type="entry name" value="RE36877P"/>
    <property type="match status" value="1"/>
</dbReference>
<dbReference type="Proteomes" id="UP000770661">
    <property type="component" value="Unassembled WGS sequence"/>
</dbReference>
<feature type="transmembrane region" description="Helical" evidence="6">
    <location>
        <begin position="122"/>
        <end position="142"/>
    </location>
</feature>
<proteinExistence type="inferred from homology"/>
<organism evidence="8 9">
    <name type="scientific">Chionoecetes opilio</name>
    <name type="common">Atlantic snow crab</name>
    <name type="synonym">Cancer opilio</name>
    <dbReference type="NCBI Taxonomy" id="41210"/>
    <lineage>
        <taxon>Eukaryota</taxon>
        <taxon>Metazoa</taxon>
        <taxon>Ecdysozoa</taxon>
        <taxon>Arthropoda</taxon>
        <taxon>Crustacea</taxon>
        <taxon>Multicrustacea</taxon>
        <taxon>Malacostraca</taxon>
        <taxon>Eumalacostraca</taxon>
        <taxon>Eucarida</taxon>
        <taxon>Decapoda</taxon>
        <taxon>Pleocyemata</taxon>
        <taxon>Brachyura</taxon>
        <taxon>Eubrachyura</taxon>
        <taxon>Majoidea</taxon>
        <taxon>Majidae</taxon>
        <taxon>Chionoecetes</taxon>
    </lineage>
</organism>
<dbReference type="GO" id="GO:0022857">
    <property type="term" value="F:transmembrane transporter activity"/>
    <property type="evidence" value="ECO:0007669"/>
    <property type="project" value="InterPro"/>
</dbReference>
<feature type="transmembrane region" description="Helical" evidence="6">
    <location>
        <begin position="242"/>
        <end position="263"/>
    </location>
</feature>
<feature type="domain" description="Major facilitator superfamily (MFS) profile" evidence="7">
    <location>
        <begin position="81"/>
        <end position="346"/>
    </location>
</feature>
<dbReference type="GO" id="GO:0016020">
    <property type="term" value="C:membrane"/>
    <property type="evidence" value="ECO:0007669"/>
    <property type="project" value="UniProtKB-SubCell"/>
</dbReference>
<dbReference type="InterPro" id="IPR036259">
    <property type="entry name" value="MFS_trans_sf"/>
</dbReference>
<dbReference type="Pfam" id="PF12832">
    <property type="entry name" value="MFS_1_like"/>
    <property type="match status" value="1"/>
</dbReference>
<dbReference type="InterPro" id="IPR051717">
    <property type="entry name" value="MFS_MFSD6"/>
</dbReference>
<keyword evidence="4 6" id="KW-1133">Transmembrane helix</keyword>
<evidence type="ECO:0000256" key="1">
    <source>
        <dbReference type="ARBA" id="ARBA00004141"/>
    </source>
</evidence>
<comment type="caution">
    <text evidence="8">The sequence shown here is derived from an EMBL/GenBank/DDBJ whole genome shotgun (WGS) entry which is preliminary data.</text>
</comment>
<evidence type="ECO:0000313" key="9">
    <source>
        <dbReference type="Proteomes" id="UP000770661"/>
    </source>
</evidence>
<dbReference type="OrthoDB" id="6355146at2759"/>
<evidence type="ECO:0000256" key="4">
    <source>
        <dbReference type="ARBA" id="ARBA00022989"/>
    </source>
</evidence>
<feature type="transmembrane region" description="Helical" evidence="6">
    <location>
        <begin position="215"/>
        <end position="236"/>
    </location>
</feature>
<evidence type="ECO:0000259" key="7">
    <source>
        <dbReference type="PROSITE" id="PS50850"/>
    </source>
</evidence>
<dbReference type="Gene3D" id="1.20.1250.20">
    <property type="entry name" value="MFS general substrate transporter like domains"/>
    <property type="match status" value="1"/>
</dbReference>
<accession>A0A8J5CKM5</accession>
<dbReference type="SUPFAM" id="SSF103473">
    <property type="entry name" value="MFS general substrate transporter"/>
    <property type="match status" value="1"/>
</dbReference>
<feature type="transmembrane region" description="Helical" evidence="6">
    <location>
        <begin position="154"/>
        <end position="177"/>
    </location>
</feature>
<evidence type="ECO:0000256" key="6">
    <source>
        <dbReference type="SAM" id="Phobius"/>
    </source>
</evidence>
<feature type="transmembrane region" description="Helical" evidence="6">
    <location>
        <begin position="183"/>
        <end position="203"/>
    </location>
</feature>
<keyword evidence="3 6" id="KW-0812">Transmembrane</keyword>
<reference evidence="8" key="1">
    <citation type="submission" date="2020-07" db="EMBL/GenBank/DDBJ databases">
        <title>The High-quality genome of the commercially important snow crab, Chionoecetes opilio.</title>
        <authorList>
            <person name="Jeong J.-H."/>
            <person name="Ryu S."/>
        </authorList>
    </citation>
    <scope>NUCLEOTIDE SEQUENCE</scope>
    <source>
        <strain evidence="8">MADBK_172401_WGS</strain>
        <tissue evidence="8">Digestive gland</tissue>
    </source>
</reference>
<feature type="transmembrane region" description="Helical" evidence="6">
    <location>
        <begin position="33"/>
        <end position="55"/>
    </location>
</feature>
<dbReference type="PANTHER" id="PTHR16172">
    <property type="entry name" value="MAJOR FACILITATOR SUPERFAMILY DOMAIN-CONTAINING PROTEIN 6-LIKE"/>
    <property type="match status" value="1"/>
</dbReference>
<sequence length="346" mass="37607">MWGVLSYGLVGALSGLLVDWRSGDSTVRDYRPAFLLMTACGGLDLLLSMVCLKVPRHKEGQQKGVWASVGPLLRQVHFLIFLVTIFLIGLFDGLDTGFLFVLQEDIAERAGQPGHHVNLVQGLTLLVQAVSAIPCMFLCNWFMKRLGAQKVMSIVLFLYSVRLLSLAAASHLGVLWVTAVVEVINGPCFGLGYTAIVMHASALTPRGFSTTVQSMVGVCYGTLGYAGASFVGGLMYEAMGGRWMYLITGVAALSTWILHLSYLKLCPADTKAMEHEKAELGRQEDLEIQQIKGGLDADSMTSGKAAGPLEEILKKEVKDKEEEVSEALLDTKTSWRSVGEEEEGKV</sequence>
<feature type="transmembrane region" description="Helical" evidence="6">
    <location>
        <begin position="76"/>
        <end position="102"/>
    </location>
</feature>
<comment type="similarity">
    <text evidence="2">Belongs to the major facilitator superfamily. MFSD6 family.</text>
</comment>
<evidence type="ECO:0000313" key="8">
    <source>
        <dbReference type="EMBL" id="KAG0714871.1"/>
    </source>
</evidence>
<name>A0A8J5CKM5_CHIOP</name>